<proteinExistence type="predicted"/>
<comment type="caution">
    <text evidence="2">The sequence shown here is derived from an EMBL/GenBank/DDBJ whole genome shotgun (WGS) entry which is preliminary data.</text>
</comment>
<protein>
    <submittedName>
        <fullName evidence="2">Uncharacterized protein</fullName>
    </submittedName>
</protein>
<feature type="chain" id="PRO_5009214335" evidence="1">
    <location>
        <begin position="26"/>
        <end position="117"/>
    </location>
</feature>
<name>A0A1E8FK77_9ALTE</name>
<keyword evidence="1" id="KW-0732">Signal</keyword>
<dbReference type="AlphaFoldDB" id="A0A1E8FK77"/>
<reference evidence="2 3" key="1">
    <citation type="submission" date="2016-09" db="EMBL/GenBank/DDBJ databases">
        <title>Alteromonas lipolytica, a new species isolated from sea water.</title>
        <authorList>
            <person name="Wu Y.-H."/>
            <person name="Cheng H."/>
            <person name="Xu X.-W."/>
        </authorList>
    </citation>
    <scope>NUCLEOTIDE SEQUENCE [LARGE SCALE GENOMIC DNA]</scope>
    <source>
        <strain evidence="2 3">JW12</strain>
    </source>
</reference>
<evidence type="ECO:0000256" key="1">
    <source>
        <dbReference type="SAM" id="SignalP"/>
    </source>
</evidence>
<dbReference type="STRING" id="1856405.BFC17_11225"/>
<dbReference type="PROSITE" id="PS51257">
    <property type="entry name" value="PROKAR_LIPOPROTEIN"/>
    <property type="match status" value="1"/>
</dbReference>
<accession>A0A1E8FK77</accession>
<organism evidence="2 3">
    <name type="scientific">Alteromonas lipolytica</name>
    <dbReference type="NCBI Taxonomy" id="1856405"/>
    <lineage>
        <taxon>Bacteria</taxon>
        <taxon>Pseudomonadati</taxon>
        <taxon>Pseudomonadota</taxon>
        <taxon>Gammaproteobacteria</taxon>
        <taxon>Alteromonadales</taxon>
        <taxon>Alteromonadaceae</taxon>
        <taxon>Alteromonas/Salinimonas group</taxon>
        <taxon>Alteromonas</taxon>
    </lineage>
</organism>
<dbReference type="Proteomes" id="UP000176037">
    <property type="component" value="Unassembled WGS sequence"/>
</dbReference>
<evidence type="ECO:0000313" key="3">
    <source>
        <dbReference type="Proteomes" id="UP000176037"/>
    </source>
</evidence>
<sequence length="117" mass="12883">MVVAKGSVVLSGLFLLASCTSTQEAWSNYKPSEYVYVVTEGVDPEPVLKESGVNYYCEEAEYTSDGLNKACYVEKSLAQKTDEFKRSLADTPVAMAKDFIVIGKVTLEALVHFTVIR</sequence>
<dbReference type="EMBL" id="MJIC01000006">
    <property type="protein sequence ID" value="OFI35843.1"/>
    <property type="molecule type" value="Genomic_DNA"/>
</dbReference>
<evidence type="ECO:0000313" key="2">
    <source>
        <dbReference type="EMBL" id="OFI35843.1"/>
    </source>
</evidence>
<keyword evidence="3" id="KW-1185">Reference proteome</keyword>
<gene>
    <name evidence="2" type="ORF">BFC17_11225</name>
</gene>
<feature type="signal peptide" evidence="1">
    <location>
        <begin position="1"/>
        <end position="25"/>
    </location>
</feature>
<dbReference type="RefSeq" id="WP_070175083.1">
    <property type="nucleotide sequence ID" value="NZ_BMJR01000008.1"/>
</dbReference>